<evidence type="ECO:0000256" key="10">
    <source>
        <dbReference type="SAM" id="SignalP"/>
    </source>
</evidence>
<evidence type="ECO:0000256" key="6">
    <source>
        <dbReference type="ARBA" id="ARBA00022960"/>
    </source>
</evidence>
<feature type="active site" description="Nucleophile" evidence="9">
    <location>
        <position position="199"/>
    </location>
</feature>
<comment type="similarity">
    <text evidence="2">Belongs to the YkuD family.</text>
</comment>
<sequence length="223" mass="24922">MTSQLRLLDRRHFLAGAVSLSALALAGCSSTATAPQQPAQPVFDPFYVSMYGARPNEKHFVPAVDLRYVDPAFYRSVVPDPTGERPGTIYIDTRAHYLYLVRENRQAIRYGVGLGREGFGWSGRGNIQFKREWPTWTPPAAMITREPELEQWRNGQPGGIDNPLGARALYIFQNGRDTLYRIHGTPEPWTIGKNVSSGCVRLINQDIIDLYDRVATGSTLIVA</sequence>
<dbReference type="Pfam" id="PF03734">
    <property type="entry name" value="YkuD"/>
    <property type="match status" value="1"/>
</dbReference>
<dbReference type="PROSITE" id="PS52029">
    <property type="entry name" value="LD_TPASE"/>
    <property type="match status" value="1"/>
</dbReference>
<dbReference type="PANTHER" id="PTHR30582:SF24">
    <property type="entry name" value="L,D-TRANSPEPTIDASE ERFK_SRFK-RELATED"/>
    <property type="match status" value="1"/>
</dbReference>
<dbReference type="InterPro" id="IPR050979">
    <property type="entry name" value="LD-transpeptidase"/>
</dbReference>
<dbReference type="InterPro" id="IPR006311">
    <property type="entry name" value="TAT_signal"/>
</dbReference>
<evidence type="ECO:0000256" key="5">
    <source>
        <dbReference type="ARBA" id="ARBA00022801"/>
    </source>
</evidence>
<dbReference type="OrthoDB" id="8478453at2"/>
<dbReference type="Gene3D" id="2.40.440.10">
    <property type="entry name" value="L,D-transpeptidase catalytic domain-like"/>
    <property type="match status" value="1"/>
</dbReference>
<name>A0A369W6I2_9HYPH</name>
<dbReference type="Proteomes" id="UP000253759">
    <property type="component" value="Unassembled WGS sequence"/>
</dbReference>
<dbReference type="GO" id="GO:0008360">
    <property type="term" value="P:regulation of cell shape"/>
    <property type="evidence" value="ECO:0007669"/>
    <property type="project" value="UniProtKB-UniRule"/>
</dbReference>
<feature type="active site" description="Proton donor/acceptor" evidence="9">
    <location>
        <position position="183"/>
    </location>
</feature>
<dbReference type="FunFam" id="2.40.440.10:FF:000002">
    <property type="entry name" value="L,D-transpeptidase ErfK/SrfK"/>
    <property type="match status" value="1"/>
</dbReference>
<dbReference type="GO" id="GO:0005576">
    <property type="term" value="C:extracellular region"/>
    <property type="evidence" value="ECO:0007669"/>
    <property type="project" value="TreeGrafter"/>
</dbReference>
<comment type="caution">
    <text evidence="12">The sequence shown here is derived from an EMBL/GenBank/DDBJ whole genome shotgun (WGS) entry which is preliminary data.</text>
</comment>
<dbReference type="RefSeq" id="WP_114644455.1">
    <property type="nucleotide sequence ID" value="NZ_QQNH01000002.1"/>
</dbReference>
<dbReference type="GO" id="GO:0071555">
    <property type="term" value="P:cell wall organization"/>
    <property type="evidence" value="ECO:0007669"/>
    <property type="project" value="UniProtKB-UniRule"/>
</dbReference>
<evidence type="ECO:0000256" key="3">
    <source>
        <dbReference type="ARBA" id="ARBA00022676"/>
    </source>
</evidence>
<dbReference type="GO" id="GO:0018104">
    <property type="term" value="P:peptidoglycan-protein cross-linking"/>
    <property type="evidence" value="ECO:0007669"/>
    <property type="project" value="TreeGrafter"/>
</dbReference>
<organism evidence="12 13">
    <name type="scientific">Pelagibacterium lacus</name>
    <dbReference type="NCBI Taxonomy" id="2282655"/>
    <lineage>
        <taxon>Bacteria</taxon>
        <taxon>Pseudomonadati</taxon>
        <taxon>Pseudomonadota</taxon>
        <taxon>Alphaproteobacteria</taxon>
        <taxon>Hyphomicrobiales</taxon>
        <taxon>Devosiaceae</taxon>
        <taxon>Pelagibacterium</taxon>
    </lineage>
</organism>
<evidence type="ECO:0000256" key="8">
    <source>
        <dbReference type="ARBA" id="ARBA00023316"/>
    </source>
</evidence>
<proteinExistence type="inferred from homology"/>
<feature type="chain" id="PRO_5016861709" evidence="10">
    <location>
        <begin position="35"/>
        <end position="223"/>
    </location>
</feature>
<dbReference type="SUPFAM" id="SSF141523">
    <property type="entry name" value="L,D-transpeptidase catalytic domain-like"/>
    <property type="match status" value="1"/>
</dbReference>
<accession>A0A369W6I2</accession>
<evidence type="ECO:0000313" key="13">
    <source>
        <dbReference type="Proteomes" id="UP000253759"/>
    </source>
</evidence>
<dbReference type="InterPro" id="IPR005490">
    <property type="entry name" value="LD_TPept_cat_dom"/>
</dbReference>
<keyword evidence="6 9" id="KW-0133">Cell shape</keyword>
<feature type="signal peptide" evidence="10">
    <location>
        <begin position="1"/>
        <end position="34"/>
    </location>
</feature>
<dbReference type="PANTHER" id="PTHR30582">
    <property type="entry name" value="L,D-TRANSPEPTIDASE"/>
    <property type="match status" value="1"/>
</dbReference>
<evidence type="ECO:0000256" key="1">
    <source>
        <dbReference type="ARBA" id="ARBA00004752"/>
    </source>
</evidence>
<evidence type="ECO:0000313" key="12">
    <source>
        <dbReference type="EMBL" id="RDE10158.1"/>
    </source>
</evidence>
<dbReference type="PROSITE" id="PS51318">
    <property type="entry name" value="TAT"/>
    <property type="match status" value="1"/>
</dbReference>
<keyword evidence="10" id="KW-0732">Signal</keyword>
<dbReference type="InterPro" id="IPR038063">
    <property type="entry name" value="Transpep_catalytic_dom"/>
</dbReference>
<gene>
    <name evidence="12" type="ORF">DVH29_01815</name>
</gene>
<keyword evidence="8 9" id="KW-0961">Cell wall biogenesis/degradation</keyword>
<keyword evidence="7 9" id="KW-0573">Peptidoglycan synthesis</keyword>
<keyword evidence="13" id="KW-1185">Reference proteome</keyword>
<dbReference type="UniPathway" id="UPA00219"/>
<dbReference type="GO" id="GO:0016757">
    <property type="term" value="F:glycosyltransferase activity"/>
    <property type="evidence" value="ECO:0007669"/>
    <property type="project" value="UniProtKB-KW"/>
</dbReference>
<dbReference type="CDD" id="cd16913">
    <property type="entry name" value="YkuD_like"/>
    <property type="match status" value="1"/>
</dbReference>
<dbReference type="EMBL" id="QQNH01000002">
    <property type="protein sequence ID" value="RDE10158.1"/>
    <property type="molecule type" value="Genomic_DNA"/>
</dbReference>
<keyword evidence="5" id="KW-0378">Hydrolase</keyword>
<evidence type="ECO:0000256" key="2">
    <source>
        <dbReference type="ARBA" id="ARBA00005992"/>
    </source>
</evidence>
<dbReference type="AlphaFoldDB" id="A0A369W6I2"/>
<evidence type="ECO:0000256" key="9">
    <source>
        <dbReference type="PROSITE-ProRule" id="PRU01373"/>
    </source>
</evidence>
<evidence type="ECO:0000256" key="7">
    <source>
        <dbReference type="ARBA" id="ARBA00022984"/>
    </source>
</evidence>
<evidence type="ECO:0000256" key="4">
    <source>
        <dbReference type="ARBA" id="ARBA00022679"/>
    </source>
</evidence>
<reference evidence="13" key="1">
    <citation type="submission" date="2018-07" db="EMBL/GenBank/DDBJ databases">
        <authorList>
            <person name="Liu B.-T."/>
            <person name="Du Z."/>
        </authorList>
    </citation>
    <scope>NUCLEOTIDE SEQUENCE [LARGE SCALE GENOMIC DNA]</scope>
    <source>
        <strain evidence="13">XYN52</strain>
    </source>
</reference>
<dbReference type="GO" id="GO:0071972">
    <property type="term" value="F:peptidoglycan L,D-transpeptidase activity"/>
    <property type="evidence" value="ECO:0007669"/>
    <property type="project" value="TreeGrafter"/>
</dbReference>
<protein>
    <submittedName>
        <fullName evidence="12">L,D-transpeptidase</fullName>
    </submittedName>
</protein>
<feature type="domain" description="L,D-TPase catalytic" evidence="11">
    <location>
        <begin position="87"/>
        <end position="223"/>
    </location>
</feature>
<keyword evidence="4" id="KW-0808">Transferase</keyword>
<dbReference type="PROSITE" id="PS51257">
    <property type="entry name" value="PROKAR_LIPOPROTEIN"/>
    <property type="match status" value="1"/>
</dbReference>
<evidence type="ECO:0000259" key="11">
    <source>
        <dbReference type="PROSITE" id="PS52029"/>
    </source>
</evidence>
<comment type="pathway">
    <text evidence="1 9">Cell wall biogenesis; peptidoglycan biosynthesis.</text>
</comment>
<keyword evidence="3" id="KW-0328">Glycosyltransferase</keyword>